<evidence type="ECO:0000259" key="2">
    <source>
        <dbReference type="Pfam" id="PF09458"/>
    </source>
</evidence>
<evidence type="ECO:0000256" key="1">
    <source>
        <dbReference type="SAM" id="SignalP"/>
    </source>
</evidence>
<organism evidence="3 4">
    <name type="scientific">Tetrahymena thermophila (strain SB210)</name>
    <dbReference type="NCBI Taxonomy" id="312017"/>
    <lineage>
        <taxon>Eukaryota</taxon>
        <taxon>Sar</taxon>
        <taxon>Alveolata</taxon>
        <taxon>Ciliophora</taxon>
        <taxon>Intramacronucleata</taxon>
        <taxon>Oligohymenophorea</taxon>
        <taxon>Hymenostomatida</taxon>
        <taxon>Tetrahymenina</taxon>
        <taxon>Tetrahymenidae</taxon>
        <taxon>Tetrahymena</taxon>
    </lineage>
</organism>
<gene>
    <name evidence="3" type="ORF">TTHERM_01202210</name>
</gene>
<sequence>MSILIKISFFLVILKLILSHNYIKIPEVEINKLQPVLYPDTALQNEEQQQAIINQTFEIVFSEIPQVLISINHLDLWANSLQNINFQVNLLQINLLSFNATVQKSQNQELYGLNIQYLAINIKDAYVKKGTFQFSNQIYNQDSQWVYAKQSFNYQRSDLDFDIWNVSISVYIIGIDKSVQQTKNAYLSIISEINYQSYYSIQTYIEQSINPPYSTNPILSDKGNQEIITPQYNILIDKIAGIFYGFTGFEMTLDQVFRLSLKEKQIILKQQQHKVRYQYLHNQIATKMEHTFQMIREPVLKIAQILDTIKDKFLILQKETQTIAYNVINLAKYVMVKLLRIVYLVKNLITFSKSNVWLVLNNAQTILTSQHVL</sequence>
<keyword evidence="4" id="KW-1185">Reference proteome</keyword>
<dbReference type="RefSeq" id="XP_001008903.3">
    <property type="nucleotide sequence ID" value="XM_001008903.3"/>
</dbReference>
<evidence type="ECO:0000313" key="4">
    <source>
        <dbReference type="Proteomes" id="UP000009168"/>
    </source>
</evidence>
<evidence type="ECO:0000313" key="3">
    <source>
        <dbReference type="EMBL" id="EAR88658.3"/>
    </source>
</evidence>
<proteinExistence type="predicted"/>
<dbReference type="GeneID" id="7828245"/>
<keyword evidence="1" id="KW-0732">Signal</keyword>
<dbReference type="InterPro" id="IPR037221">
    <property type="entry name" value="H-type_lectin_dom_sf"/>
</dbReference>
<dbReference type="Gene3D" id="2.60.40.2080">
    <property type="match status" value="1"/>
</dbReference>
<dbReference type="HOGENOM" id="CLU_307879_0_0_1"/>
<dbReference type="AlphaFoldDB" id="Q22TP9"/>
<dbReference type="InterPro" id="IPR019019">
    <property type="entry name" value="H-type_lectin_domain"/>
</dbReference>
<dbReference type="EMBL" id="GG662839">
    <property type="protein sequence ID" value="EAR88658.3"/>
    <property type="molecule type" value="Genomic_DNA"/>
</dbReference>
<feature type="chain" id="PRO_5004201299" evidence="1">
    <location>
        <begin position="20"/>
        <end position="373"/>
    </location>
</feature>
<dbReference type="Pfam" id="PF09458">
    <property type="entry name" value="H_lectin"/>
    <property type="match status" value="1"/>
</dbReference>
<dbReference type="KEGG" id="tet:TTHERM_01202210"/>
<accession>Q22TP9</accession>
<dbReference type="GO" id="GO:0007155">
    <property type="term" value="P:cell adhesion"/>
    <property type="evidence" value="ECO:0007669"/>
    <property type="project" value="InterPro"/>
</dbReference>
<feature type="signal peptide" evidence="1">
    <location>
        <begin position="1"/>
        <end position="19"/>
    </location>
</feature>
<dbReference type="InParanoid" id="Q22TP9"/>
<dbReference type="SUPFAM" id="SSF141086">
    <property type="entry name" value="Agglutinin HPA-like"/>
    <property type="match status" value="1"/>
</dbReference>
<dbReference type="Proteomes" id="UP000009168">
    <property type="component" value="Unassembled WGS sequence"/>
</dbReference>
<protein>
    <submittedName>
        <fullName evidence="3">H-type lectin domain protein</fullName>
    </submittedName>
</protein>
<reference evidence="4" key="1">
    <citation type="journal article" date="2006" name="PLoS Biol.">
        <title>Macronuclear genome sequence of the ciliate Tetrahymena thermophila, a model eukaryote.</title>
        <authorList>
            <person name="Eisen J.A."/>
            <person name="Coyne R.S."/>
            <person name="Wu M."/>
            <person name="Wu D."/>
            <person name="Thiagarajan M."/>
            <person name="Wortman J.R."/>
            <person name="Badger J.H."/>
            <person name="Ren Q."/>
            <person name="Amedeo P."/>
            <person name="Jones K.M."/>
            <person name="Tallon L.J."/>
            <person name="Delcher A.L."/>
            <person name="Salzberg S.L."/>
            <person name="Silva J.C."/>
            <person name="Haas B.J."/>
            <person name="Majoros W.H."/>
            <person name="Farzad M."/>
            <person name="Carlton J.M."/>
            <person name="Smith R.K. Jr."/>
            <person name="Garg J."/>
            <person name="Pearlman R.E."/>
            <person name="Karrer K.M."/>
            <person name="Sun L."/>
            <person name="Manning G."/>
            <person name="Elde N.C."/>
            <person name="Turkewitz A.P."/>
            <person name="Asai D.J."/>
            <person name="Wilkes D.E."/>
            <person name="Wang Y."/>
            <person name="Cai H."/>
            <person name="Collins K."/>
            <person name="Stewart B.A."/>
            <person name="Lee S.R."/>
            <person name="Wilamowska K."/>
            <person name="Weinberg Z."/>
            <person name="Ruzzo W.L."/>
            <person name="Wloga D."/>
            <person name="Gaertig J."/>
            <person name="Frankel J."/>
            <person name="Tsao C.-C."/>
            <person name="Gorovsky M.A."/>
            <person name="Keeling P.J."/>
            <person name="Waller R.F."/>
            <person name="Patron N.J."/>
            <person name="Cherry J.M."/>
            <person name="Stover N.A."/>
            <person name="Krieger C.J."/>
            <person name="del Toro C."/>
            <person name="Ryder H.F."/>
            <person name="Williamson S.C."/>
            <person name="Barbeau R.A."/>
            <person name="Hamilton E.P."/>
            <person name="Orias E."/>
        </authorList>
    </citation>
    <scope>NUCLEOTIDE SEQUENCE [LARGE SCALE GENOMIC DNA]</scope>
    <source>
        <strain evidence="4">SB210</strain>
    </source>
</reference>
<feature type="domain" description="H-type lectin" evidence="2">
    <location>
        <begin position="54"/>
        <end position="120"/>
    </location>
</feature>
<dbReference type="GO" id="GO:0030246">
    <property type="term" value="F:carbohydrate binding"/>
    <property type="evidence" value="ECO:0007669"/>
    <property type="project" value="InterPro"/>
</dbReference>
<name>Q22TP9_TETTS</name>